<dbReference type="PANTHER" id="PTHR31623:SF46">
    <property type="entry name" value="VINORINE SYNTHASE-LIKE"/>
    <property type="match status" value="1"/>
</dbReference>
<protein>
    <submittedName>
        <fullName evidence="4">Uncharacterized protein</fullName>
    </submittedName>
</protein>
<dbReference type="Pfam" id="PF02458">
    <property type="entry name" value="Transferase"/>
    <property type="match status" value="1"/>
</dbReference>
<comment type="similarity">
    <text evidence="1">Belongs to the plant acyltransferase family.</text>
</comment>
<proteinExistence type="inferred from homology"/>
<dbReference type="InterPro" id="IPR023213">
    <property type="entry name" value="CAT-like_dom_sf"/>
</dbReference>
<dbReference type="Gene3D" id="3.30.559.10">
    <property type="entry name" value="Chloramphenicol acetyltransferase-like domain"/>
    <property type="match status" value="2"/>
</dbReference>
<dbReference type="PANTHER" id="PTHR31623">
    <property type="entry name" value="F21J9.9"/>
    <property type="match status" value="1"/>
</dbReference>
<evidence type="ECO:0000313" key="5">
    <source>
        <dbReference type="Proteomes" id="UP000796880"/>
    </source>
</evidence>
<name>A0A8K0DNP2_9ROSA</name>
<dbReference type="AlphaFoldDB" id="A0A8K0DNP2"/>
<keyword evidence="3" id="KW-0012">Acyltransferase</keyword>
<evidence type="ECO:0000256" key="2">
    <source>
        <dbReference type="ARBA" id="ARBA00022679"/>
    </source>
</evidence>
<organism evidence="4 5">
    <name type="scientific">Rhamnella rubrinervis</name>
    <dbReference type="NCBI Taxonomy" id="2594499"/>
    <lineage>
        <taxon>Eukaryota</taxon>
        <taxon>Viridiplantae</taxon>
        <taxon>Streptophyta</taxon>
        <taxon>Embryophyta</taxon>
        <taxon>Tracheophyta</taxon>
        <taxon>Spermatophyta</taxon>
        <taxon>Magnoliopsida</taxon>
        <taxon>eudicotyledons</taxon>
        <taxon>Gunneridae</taxon>
        <taxon>Pentapetalae</taxon>
        <taxon>rosids</taxon>
        <taxon>fabids</taxon>
        <taxon>Rosales</taxon>
        <taxon>Rhamnaceae</taxon>
        <taxon>rhamnoid group</taxon>
        <taxon>Rhamneae</taxon>
        <taxon>Rhamnella</taxon>
    </lineage>
</organism>
<keyword evidence="5" id="KW-1185">Reference proteome</keyword>
<dbReference type="OrthoDB" id="671439at2759"/>
<evidence type="ECO:0000256" key="1">
    <source>
        <dbReference type="ARBA" id="ARBA00009861"/>
    </source>
</evidence>
<dbReference type="Proteomes" id="UP000796880">
    <property type="component" value="Unassembled WGS sequence"/>
</dbReference>
<dbReference type="EMBL" id="VOIH02000012">
    <property type="protein sequence ID" value="KAF3431115.1"/>
    <property type="molecule type" value="Genomic_DNA"/>
</dbReference>
<comment type="caution">
    <text evidence="4">The sequence shown here is derived from an EMBL/GenBank/DDBJ whole genome shotgun (WGS) entry which is preliminary data.</text>
</comment>
<gene>
    <name evidence="4" type="ORF">FNV43_RR25845</name>
</gene>
<evidence type="ECO:0000313" key="4">
    <source>
        <dbReference type="EMBL" id="KAF3431115.1"/>
    </source>
</evidence>
<sequence length="419" mass="47260">MEVEVISKEIIKPSSPTPDHLRHYQLSFLDQLSPPVYNPLVLFYTLNGDSNPNNITQITNHLKTSLSKVLTLFYPLSGRLTDNLFVDCSADHTGIPYFEARVKCRLSDVISNPIPGEINKLLPFELDDVSEYSLCVQLNIFECGGIGIGACISHKLGDALSYFVFIKSWAATARGEADTVAAEFVSASLFPPKDTTGYDPSVGIVKKNIVSKRFVFDASAIETLRAKYEGKITRVEALSAFIWTRFVDANKDQQGVAHKLYNVLHSVNLRPRFEPPLPEHSFGNLYWIAVTSPVKLGSGEECYGLVRKVRDEIRKIDYEFVKTLQEEYQVHLEFMKEGRERLMRDEVMTFAFTSLCRFPIYEADFGWGKPTWVGSPALTFQNLVVFMDTKSGDGIEAYISLSKEHMAKLEADEEFLAFV</sequence>
<evidence type="ECO:0000256" key="3">
    <source>
        <dbReference type="ARBA" id="ARBA00023315"/>
    </source>
</evidence>
<keyword evidence="2" id="KW-0808">Transferase</keyword>
<reference evidence="4" key="1">
    <citation type="submission" date="2020-03" db="EMBL/GenBank/DDBJ databases">
        <title>A high-quality chromosome-level genome assembly of a woody plant with both climbing and erect habits, Rhamnella rubrinervis.</title>
        <authorList>
            <person name="Lu Z."/>
            <person name="Yang Y."/>
            <person name="Zhu X."/>
            <person name="Sun Y."/>
        </authorList>
    </citation>
    <scope>NUCLEOTIDE SEQUENCE</scope>
    <source>
        <strain evidence="4">BYM</strain>
        <tissue evidence="4">Leaf</tissue>
    </source>
</reference>
<accession>A0A8K0DNP2</accession>
<dbReference type="GO" id="GO:0016746">
    <property type="term" value="F:acyltransferase activity"/>
    <property type="evidence" value="ECO:0007669"/>
    <property type="project" value="UniProtKB-KW"/>
</dbReference>